<sequence length="98" mass="11463">MEITGHTVELLEDPFGVLTGDRYEFFLRISVDEEDELYTENGILLKVIFSMVNDEPKILQYYFIERTTENILDFALEEDEEALVKDYCKGNLSVEEEV</sequence>
<dbReference type="Proteomes" id="UP000769780">
    <property type="component" value="Unassembled WGS sequence"/>
</dbReference>
<comment type="caution">
    <text evidence="1">The sequence shown here is derived from an EMBL/GenBank/DDBJ whole genome shotgun (WGS) entry which is preliminary data.</text>
</comment>
<dbReference type="Pfam" id="PF20119">
    <property type="entry name" value="DUF6509"/>
    <property type="match status" value="1"/>
</dbReference>
<dbReference type="EMBL" id="JACWFH010000008">
    <property type="protein sequence ID" value="MBY0096731.1"/>
    <property type="molecule type" value="Genomic_DNA"/>
</dbReference>
<gene>
    <name evidence="1" type="ORF">H0185_07910</name>
</gene>
<proteinExistence type="predicted"/>
<evidence type="ECO:0000313" key="1">
    <source>
        <dbReference type="EMBL" id="MBY0096731.1"/>
    </source>
</evidence>
<dbReference type="InterPro" id="IPR045424">
    <property type="entry name" value="DUF6509"/>
</dbReference>
<name>A0ABS7K399_9BACI</name>
<evidence type="ECO:0000313" key="2">
    <source>
        <dbReference type="Proteomes" id="UP000769780"/>
    </source>
</evidence>
<reference evidence="1 2" key="1">
    <citation type="submission" date="2020-07" db="EMBL/GenBank/DDBJ databases">
        <title>Fungal Genomes of the International Space Station.</title>
        <authorList>
            <person name="Seuylemezian A."/>
            <person name="Singh N.K."/>
            <person name="Wood J."/>
            <person name="Venkateswaran K."/>
        </authorList>
    </citation>
    <scope>NUCLEOTIDE SEQUENCE [LARGE SCALE GENOMIC DNA]</scope>
    <source>
        <strain evidence="1 2">PL-B2</strain>
    </source>
</reference>
<dbReference type="RefSeq" id="WP_221872827.1">
    <property type="nucleotide sequence ID" value="NZ_JACWFH010000008.1"/>
</dbReference>
<organism evidence="1 2">
    <name type="scientific">Mesobacillus maritimus</name>
    <dbReference type="NCBI Taxonomy" id="1643336"/>
    <lineage>
        <taxon>Bacteria</taxon>
        <taxon>Bacillati</taxon>
        <taxon>Bacillota</taxon>
        <taxon>Bacilli</taxon>
        <taxon>Bacillales</taxon>
        <taxon>Bacillaceae</taxon>
        <taxon>Mesobacillus</taxon>
    </lineage>
</organism>
<accession>A0ABS7K399</accession>
<keyword evidence="2" id="KW-1185">Reference proteome</keyword>
<protein>
    <submittedName>
        <fullName evidence="1">Pullulanase</fullName>
    </submittedName>
</protein>